<evidence type="ECO:0000256" key="1">
    <source>
        <dbReference type="SAM" id="Phobius"/>
    </source>
</evidence>
<keyword evidence="1" id="KW-0812">Transmembrane</keyword>
<dbReference type="GeneID" id="87807181"/>
<sequence length="393" mass="42304">MASPHAQLSDPLSSPLNPIFVALGLRGRAPESIAARAMLLAAGLYAIRYVLGGIVTALAAIALANLFLAARDDSKKTDTFDIGTPLTAFSRPSTPYTIVLTTAGDWRPPSPLAALAAASSPLVTRTPNPTRHRLWLREVITETEPHIAHGKQTYLINGDFELTPCFPDSEETMKAINASPISSMAVLTTSNIPAFFKQLDLPSLRTLDLSECGNKLAGSSAEIAEYLASPRSHGLETLILSPILHPADHEHVLRGVSANATLTRVCFLMCGQSKCSPCPFGLGEQYRSTLERNAGLTHRVRLAGIQTLVPARVLLNAHAITPASVPFARLPLEIVLNIVKQCADEPDALTPAQFAKLRLFATDRAKQTLVRGGGASELEYRSRVAGFYWDWGV</sequence>
<feature type="transmembrane region" description="Helical" evidence="1">
    <location>
        <begin position="46"/>
        <end position="68"/>
    </location>
</feature>
<reference evidence="2" key="1">
    <citation type="submission" date="2023-10" db="EMBL/GenBank/DDBJ databases">
        <authorList>
            <person name="Noh H."/>
        </authorList>
    </citation>
    <scope>NUCLEOTIDE SEQUENCE</scope>
    <source>
        <strain evidence="2">DUCC4014</strain>
    </source>
</reference>
<protein>
    <submittedName>
        <fullName evidence="2">Uncharacterized protein</fullName>
    </submittedName>
</protein>
<accession>A0AAF0Y5M2</accession>
<dbReference type="AlphaFoldDB" id="A0AAF0Y5M2"/>
<dbReference type="RefSeq" id="XP_062626454.1">
    <property type="nucleotide sequence ID" value="XM_062770470.1"/>
</dbReference>
<keyword evidence="1" id="KW-1133">Transmembrane helix</keyword>
<proteinExistence type="predicted"/>
<keyword evidence="1" id="KW-0472">Membrane</keyword>
<dbReference type="Proteomes" id="UP000827549">
    <property type="component" value="Chromosome 3"/>
</dbReference>
<name>A0AAF0Y5M2_9TREE</name>
<evidence type="ECO:0000313" key="3">
    <source>
        <dbReference type="Proteomes" id="UP000827549"/>
    </source>
</evidence>
<dbReference type="EMBL" id="CP086716">
    <property type="protein sequence ID" value="WOO80422.1"/>
    <property type="molecule type" value="Genomic_DNA"/>
</dbReference>
<gene>
    <name evidence="2" type="ORF">LOC62_03G003940</name>
</gene>
<keyword evidence="3" id="KW-1185">Reference proteome</keyword>
<organism evidence="2 3">
    <name type="scientific">Vanrija pseudolonga</name>
    <dbReference type="NCBI Taxonomy" id="143232"/>
    <lineage>
        <taxon>Eukaryota</taxon>
        <taxon>Fungi</taxon>
        <taxon>Dikarya</taxon>
        <taxon>Basidiomycota</taxon>
        <taxon>Agaricomycotina</taxon>
        <taxon>Tremellomycetes</taxon>
        <taxon>Trichosporonales</taxon>
        <taxon>Trichosporonaceae</taxon>
        <taxon>Vanrija</taxon>
    </lineage>
</organism>
<evidence type="ECO:0000313" key="2">
    <source>
        <dbReference type="EMBL" id="WOO80422.1"/>
    </source>
</evidence>